<evidence type="ECO:0000313" key="2">
    <source>
        <dbReference type="Proteomes" id="UP000215453"/>
    </source>
</evidence>
<proteinExistence type="predicted"/>
<protein>
    <submittedName>
        <fullName evidence="1">Uncharacterized protein</fullName>
    </submittedName>
</protein>
<accession>A0A1Y6LRW8</accession>
<sequence length="70" mass="7619">MAAHSGPVSLLARPKFGAIFQTTYLNHSNPWRPSIPTLSWCSRGSSIGRASWVRAPPSAIPIKTEWCGVL</sequence>
<name>A0A1Y6LRW8_ZYMTR</name>
<dbReference type="AlphaFoldDB" id="A0A1Y6LRW8"/>
<dbReference type="EMBL" id="LT882683">
    <property type="protein sequence ID" value="SMY27127.1"/>
    <property type="molecule type" value="Genomic_DNA"/>
</dbReference>
<gene>
    <name evidence="1" type="ORF">ZT1A5_G8571</name>
</gene>
<dbReference type="Proteomes" id="UP000215453">
    <property type="component" value="Chromosome 8"/>
</dbReference>
<organism evidence="1 2">
    <name type="scientific">Zymoseptoria tritici ST99CH_1A5</name>
    <dbReference type="NCBI Taxonomy" id="1276529"/>
    <lineage>
        <taxon>Eukaryota</taxon>
        <taxon>Fungi</taxon>
        <taxon>Dikarya</taxon>
        <taxon>Ascomycota</taxon>
        <taxon>Pezizomycotina</taxon>
        <taxon>Dothideomycetes</taxon>
        <taxon>Dothideomycetidae</taxon>
        <taxon>Mycosphaerellales</taxon>
        <taxon>Mycosphaerellaceae</taxon>
        <taxon>Zymoseptoria</taxon>
    </lineage>
</organism>
<reference evidence="1 2" key="1">
    <citation type="submission" date="2016-10" db="EMBL/GenBank/DDBJ databases">
        <authorList>
            <person name="Varghese N."/>
        </authorList>
    </citation>
    <scope>NUCLEOTIDE SEQUENCE [LARGE SCALE GENOMIC DNA]</scope>
</reference>
<evidence type="ECO:0000313" key="1">
    <source>
        <dbReference type="EMBL" id="SMY27127.1"/>
    </source>
</evidence>